<dbReference type="PANTHER" id="PTHR47505:SF1">
    <property type="entry name" value="DNA UTILIZATION PROTEIN YHGH"/>
    <property type="match status" value="1"/>
</dbReference>
<evidence type="ECO:0000256" key="1">
    <source>
        <dbReference type="ARBA" id="ARBA00008007"/>
    </source>
</evidence>
<dbReference type="PATRIC" id="fig|1618653.3.peg.155"/>
<dbReference type="CDD" id="cd06223">
    <property type="entry name" value="PRTases_typeI"/>
    <property type="match status" value="1"/>
</dbReference>
<dbReference type="Proteomes" id="UP000034020">
    <property type="component" value="Unassembled WGS sequence"/>
</dbReference>
<dbReference type="PANTHER" id="PTHR47505">
    <property type="entry name" value="DNA UTILIZATION PROTEIN YHGH"/>
    <property type="match status" value="1"/>
</dbReference>
<evidence type="ECO:0000259" key="2">
    <source>
        <dbReference type="Pfam" id="PF00156"/>
    </source>
</evidence>
<protein>
    <recommendedName>
        <fullName evidence="2">Phosphoribosyltransferase domain-containing protein</fullName>
    </recommendedName>
</protein>
<dbReference type="AlphaFoldDB" id="A0A0G1N7L7"/>
<proteinExistence type="inferred from homology"/>
<dbReference type="SUPFAM" id="SSF53271">
    <property type="entry name" value="PRTase-like"/>
    <property type="match status" value="1"/>
</dbReference>
<dbReference type="InterPro" id="IPR029057">
    <property type="entry name" value="PRTase-like"/>
</dbReference>
<comment type="similarity">
    <text evidence="1">Belongs to the ComF/GntX family.</text>
</comment>
<comment type="caution">
    <text evidence="3">The sequence shown here is derived from an EMBL/GenBank/DDBJ whole genome shotgun (WGS) entry which is preliminary data.</text>
</comment>
<name>A0A0G1N7L7_9BACT</name>
<dbReference type="InterPro" id="IPR000836">
    <property type="entry name" value="PRTase_dom"/>
</dbReference>
<feature type="domain" description="Phosphoribosyltransferase" evidence="2">
    <location>
        <begin position="118"/>
        <end position="212"/>
    </location>
</feature>
<evidence type="ECO:0000313" key="4">
    <source>
        <dbReference type="Proteomes" id="UP000034020"/>
    </source>
</evidence>
<sequence length="217" mass="24045">MIALIHTVLGKILSLVFPSRCAGCGKDGDIFCQKCINKTRKNPHSKVSVLFLDKLYHWGIYENEILSRALRRFKYYGAIGLADIFSDLLVKLIEPNIKDFAKNTVVLAIPASRARKKSRGYNQAELLAEKFSKKTSISYVPDVLIKSRNTVSQTSLAGRERLFNQKDSFAVANQEKIKNKKIILVDDILTTGATLSEAARALKEAGASEITGLVVAK</sequence>
<dbReference type="Gene3D" id="3.40.50.2020">
    <property type="match status" value="1"/>
</dbReference>
<reference evidence="3 4" key="1">
    <citation type="journal article" date="2015" name="Nature">
        <title>rRNA introns, odd ribosomes, and small enigmatic genomes across a large radiation of phyla.</title>
        <authorList>
            <person name="Brown C.T."/>
            <person name="Hug L.A."/>
            <person name="Thomas B.C."/>
            <person name="Sharon I."/>
            <person name="Castelle C.J."/>
            <person name="Singh A."/>
            <person name="Wilkins M.J."/>
            <person name="Williams K.H."/>
            <person name="Banfield J.F."/>
        </authorList>
    </citation>
    <scope>NUCLEOTIDE SEQUENCE [LARGE SCALE GENOMIC DNA]</scope>
</reference>
<organism evidence="3 4">
    <name type="scientific">Candidatus Giovannonibacteria bacterium GW2011_GWB1_45_9b</name>
    <dbReference type="NCBI Taxonomy" id="1618653"/>
    <lineage>
        <taxon>Bacteria</taxon>
        <taxon>Candidatus Giovannoniibacteriota</taxon>
    </lineage>
</organism>
<dbReference type="EMBL" id="LCLL01000008">
    <property type="protein sequence ID" value="KKU16521.1"/>
    <property type="molecule type" value="Genomic_DNA"/>
</dbReference>
<dbReference type="Pfam" id="PF00156">
    <property type="entry name" value="Pribosyltran"/>
    <property type="match status" value="1"/>
</dbReference>
<accession>A0A0G1N7L7</accession>
<gene>
    <name evidence="3" type="ORF">UX24_C0008G0019</name>
</gene>
<dbReference type="InterPro" id="IPR051910">
    <property type="entry name" value="ComF/GntX_DNA_util-trans"/>
</dbReference>
<evidence type="ECO:0000313" key="3">
    <source>
        <dbReference type="EMBL" id="KKU16521.1"/>
    </source>
</evidence>